<dbReference type="GO" id="GO:1903806">
    <property type="term" value="P:L-isoleucine import across plasma membrane"/>
    <property type="evidence" value="ECO:0007669"/>
    <property type="project" value="TreeGrafter"/>
</dbReference>
<dbReference type="KEGG" id="mlut:JET14_08085"/>
<dbReference type="SMART" id="SM00382">
    <property type="entry name" value="AAA"/>
    <property type="match status" value="1"/>
</dbReference>
<name>A0A7T7HMS7_9HYPH</name>
<dbReference type="EMBL" id="CP066786">
    <property type="protein sequence ID" value="QQM32095.1"/>
    <property type="molecule type" value="Genomic_DNA"/>
</dbReference>
<dbReference type="GO" id="GO:0016887">
    <property type="term" value="F:ATP hydrolysis activity"/>
    <property type="evidence" value="ECO:0007669"/>
    <property type="project" value="InterPro"/>
</dbReference>
<keyword evidence="1" id="KW-0813">Transport</keyword>
<dbReference type="InterPro" id="IPR032823">
    <property type="entry name" value="BCA_ABC_TP_C"/>
</dbReference>
<dbReference type="InterPro" id="IPR027417">
    <property type="entry name" value="P-loop_NTPase"/>
</dbReference>
<sequence>MMALLEFRNVAKTFGGMTAIRDMSFEVENGEIVGLIGPNGAGKTTLFSIASGFLKPTRGSVHFDGRPIDRLSPPAICRMGLCRTFQIVRPFGDMTVLENVAIGAFLRHPGRPEAERLAMAVLERVGLAGRATQRARTLTLAGRKRLEVAKALATEPRILLLDEVMAGLTTVETAAMLDLLRNLAADGLSVLLIEHNMHAVMSVSDRIVVLHHGVKIGDGLPADVAADQTVIAAYLGGDDD</sequence>
<dbReference type="InterPro" id="IPR003593">
    <property type="entry name" value="AAA+_ATPase"/>
</dbReference>
<feature type="domain" description="ABC transporter" evidence="4">
    <location>
        <begin position="5"/>
        <end position="237"/>
    </location>
</feature>
<dbReference type="InterPro" id="IPR051120">
    <property type="entry name" value="ABC_AA/LPS_Transport"/>
</dbReference>
<protein>
    <submittedName>
        <fullName evidence="5">ABC transporter ATP-binding protein</fullName>
    </submittedName>
</protein>
<evidence type="ECO:0000256" key="3">
    <source>
        <dbReference type="ARBA" id="ARBA00022840"/>
    </source>
</evidence>
<dbReference type="GO" id="GO:0005524">
    <property type="term" value="F:ATP binding"/>
    <property type="evidence" value="ECO:0007669"/>
    <property type="project" value="UniProtKB-KW"/>
</dbReference>
<dbReference type="GO" id="GO:0005304">
    <property type="term" value="F:L-valine transmembrane transporter activity"/>
    <property type="evidence" value="ECO:0007669"/>
    <property type="project" value="TreeGrafter"/>
</dbReference>
<dbReference type="RefSeq" id="WP_200337559.1">
    <property type="nucleotide sequence ID" value="NZ_CP066786.1"/>
</dbReference>
<proteinExistence type="predicted"/>
<reference evidence="5 6" key="1">
    <citation type="submission" date="2020-12" db="EMBL/GenBank/DDBJ databases">
        <authorList>
            <person name="Zheng R.K."/>
            <person name="Sun C.M."/>
        </authorList>
    </citation>
    <scope>NUCLEOTIDE SEQUENCE [LARGE SCALE GENOMIC DNA]</scope>
    <source>
        <strain evidence="5 6">ZRK001</strain>
    </source>
</reference>
<dbReference type="GO" id="GO:1903805">
    <property type="term" value="P:L-valine import across plasma membrane"/>
    <property type="evidence" value="ECO:0007669"/>
    <property type="project" value="TreeGrafter"/>
</dbReference>
<dbReference type="GO" id="GO:0042941">
    <property type="term" value="P:D-alanine transmembrane transport"/>
    <property type="evidence" value="ECO:0007669"/>
    <property type="project" value="TreeGrafter"/>
</dbReference>
<evidence type="ECO:0000313" key="5">
    <source>
        <dbReference type="EMBL" id="QQM32095.1"/>
    </source>
</evidence>
<dbReference type="Pfam" id="PF00005">
    <property type="entry name" value="ABC_tran"/>
    <property type="match status" value="1"/>
</dbReference>
<gene>
    <name evidence="5" type="ORF">JET14_08085</name>
</gene>
<evidence type="ECO:0000256" key="1">
    <source>
        <dbReference type="ARBA" id="ARBA00022448"/>
    </source>
</evidence>
<evidence type="ECO:0000259" key="4">
    <source>
        <dbReference type="PROSITE" id="PS50893"/>
    </source>
</evidence>
<accession>A0A7T7HMS7</accession>
<dbReference type="GO" id="GO:0015188">
    <property type="term" value="F:L-isoleucine transmembrane transporter activity"/>
    <property type="evidence" value="ECO:0007669"/>
    <property type="project" value="TreeGrafter"/>
</dbReference>
<dbReference type="SUPFAM" id="SSF52540">
    <property type="entry name" value="P-loop containing nucleoside triphosphate hydrolases"/>
    <property type="match status" value="1"/>
</dbReference>
<dbReference type="GO" id="GO:0005886">
    <property type="term" value="C:plasma membrane"/>
    <property type="evidence" value="ECO:0007669"/>
    <property type="project" value="TreeGrafter"/>
</dbReference>
<keyword evidence="2" id="KW-0547">Nucleotide-binding</keyword>
<dbReference type="GO" id="GO:0015808">
    <property type="term" value="P:L-alanine transport"/>
    <property type="evidence" value="ECO:0007669"/>
    <property type="project" value="TreeGrafter"/>
</dbReference>
<organism evidence="5 6">
    <name type="scientific">Martelella lutilitoris</name>
    <dbReference type="NCBI Taxonomy" id="2583532"/>
    <lineage>
        <taxon>Bacteria</taxon>
        <taxon>Pseudomonadati</taxon>
        <taxon>Pseudomonadota</taxon>
        <taxon>Alphaproteobacteria</taxon>
        <taxon>Hyphomicrobiales</taxon>
        <taxon>Aurantimonadaceae</taxon>
        <taxon>Martelella</taxon>
    </lineage>
</organism>
<evidence type="ECO:0000256" key="2">
    <source>
        <dbReference type="ARBA" id="ARBA00022741"/>
    </source>
</evidence>
<dbReference type="GO" id="GO:0015192">
    <property type="term" value="F:L-phenylalanine transmembrane transporter activity"/>
    <property type="evidence" value="ECO:0007669"/>
    <property type="project" value="TreeGrafter"/>
</dbReference>
<keyword evidence="3 5" id="KW-0067">ATP-binding</keyword>
<dbReference type="Pfam" id="PF12399">
    <property type="entry name" value="BCA_ABC_TP_C"/>
    <property type="match status" value="1"/>
</dbReference>
<dbReference type="Gene3D" id="3.40.50.300">
    <property type="entry name" value="P-loop containing nucleotide triphosphate hydrolases"/>
    <property type="match status" value="1"/>
</dbReference>
<dbReference type="PROSITE" id="PS50893">
    <property type="entry name" value="ABC_TRANSPORTER_2"/>
    <property type="match status" value="1"/>
</dbReference>
<dbReference type="PANTHER" id="PTHR45772:SF7">
    <property type="entry name" value="AMINO ACID ABC TRANSPORTER ATP-BINDING PROTEIN"/>
    <property type="match status" value="1"/>
</dbReference>
<dbReference type="InterPro" id="IPR003439">
    <property type="entry name" value="ABC_transporter-like_ATP-bd"/>
</dbReference>
<evidence type="ECO:0000313" key="6">
    <source>
        <dbReference type="Proteomes" id="UP000596083"/>
    </source>
</evidence>
<dbReference type="CDD" id="cd03219">
    <property type="entry name" value="ABC_Mj1267_LivG_branched"/>
    <property type="match status" value="1"/>
</dbReference>
<dbReference type="Proteomes" id="UP000596083">
    <property type="component" value="Chromosome"/>
</dbReference>
<dbReference type="PANTHER" id="PTHR45772">
    <property type="entry name" value="CONSERVED COMPONENT OF ABC TRANSPORTER FOR NATURAL AMINO ACIDS-RELATED"/>
    <property type="match status" value="1"/>
</dbReference>
<dbReference type="AlphaFoldDB" id="A0A7T7HMS7"/>